<dbReference type="EMBL" id="JBHSHD010000007">
    <property type="protein sequence ID" value="MFC4820310.1"/>
    <property type="molecule type" value="Genomic_DNA"/>
</dbReference>
<sequence>MLKFTATECGSKVDHGTLICGASNSNAKDAEWHSFIFMRAHRSLDDDSGPYFELDDQSQGFYNGVRSIVLADRSMTIALAPPKNQLFGHRLIIVELACRDSQIAKFRAGIEHVFRDQLWRIRDA</sequence>
<evidence type="ECO:0000313" key="2">
    <source>
        <dbReference type="Proteomes" id="UP001595886"/>
    </source>
</evidence>
<dbReference type="Proteomes" id="UP001595886">
    <property type="component" value="Unassembled WGS sequence"/>
</dbReference>
<accession>A0ABV9QUK4</accession>
<name>A0ABV9QUK4_9GAMM</name>
<dbReference type="RefSeq" id="WP_380020152.1">
    <property type="nucleotide sequence ID" value="NZ_JBHSHD010000007.1"/>
</dbReference>
<reference evidence="2" key="1">
    <citation type="journal article" date="2019" name="Int. J. Syst. Evol. Microbiol.">
        <title>The Global Catalogue of Microorganisms (GCM) 10K type strain sequencing project: providing services to taxonomists for standard genome sequencing and annotation.</title>
        <authorList>
            <consortium name="The Broad Institute Genomics Platform"/>
            <consortium name="The Broad Institute Genome Sequencing Center for Infectious Disease"/>
            <person name="Wu L."/>
            <person name="Ma J."/>
        </authorList>
    </citation>
    <scope>NUCLEOTIDE SEQUENCE [LARGE SCALE GENOMIC DNA]</scope>
    <source>
        <strain evidence="2">CCUG 30340</strain>
    </source>
</reference>
<comment type="caution">
    <text evidence="1">The sequence shown here is derived from an EMBL/GenBank/DDBJ whole genome shotgun (WGS) entry which is preliminary data.</text>
</comment>
<proteinExistence type="predicted"/>
<protein>
    <submittedName>
        <fullName evidence="1">Uncharacterized protein</fullName>
    </submittedName>
</protein>
<gene>
    <name evidence="1" type="ORF">ACFO6Q_08240</name>
</gene>
<evidence type="ECO:0000313" key="1">
    <source>
        <dbReference type="EMBL" id="MFC4820310.1"/>
    </source>
</evidence>
<keyword evidence="2" id="KW-1185">Reference proteome</keyword>
<organism evidence="1 2">
    <name type="scientific">Dokdonella ginsengisoli</name>
    <dbReference type="NCBI Taxonomy" id="363846"/>
    <lineage>
        <taxon>Bacteria</taxon>
        <taxon>Pseudomonadati</taxon>
        <taxon>Pseudomonadota</taxon>
        <taxon>Gammaproteobacteria</taxon>
        <taxon>Lysobacterales</taxon>
        <taxon>Rhodanobacteraceae</taxon>
        <taxon>Dokdonella</taxon>
    </lineage>
</organism>